<dbReference type="InterPro" id="IPR036779">
    <property type="entry name" value="LysM_dom_sf"/>
</dbReference>
<name>A0A841RLM7_9BACI</name>
<dbReference type="Gene3D" id="3.10.350.10">
    <property type="entry name" value="LysM domain"/>
    <property type="match status" value="1"/>
</dbReference>
<dbReference type="PANTHER" id="PTHR46066">
    <property type="entry name" value="CHITINASE DOMAIN-CONTAINING PROTEIN 1 FAMILY MEMBER"/>
    <property type="match status" value="1"/>
</dbReference>
<dbReference type="GO" id="GO:0005975">
    <property type="term" value="P:carbohydrate metabolic process"/>
    <property type="evidence" value="ECO:0007669"/>
    <property type="project" value="InterPro"/>
</dbReference>
<dbReference type="SUPFAM" id="SSF51445">
    <property type="entry name" value="(Trans)glycosidases"/>
    <property type="match status" value="1"/>
</dbReference>
<dbReference type="SUPFAM" id="SSF54106">
    <property type="entry name" value="LysM domain"/>
    <property type="match status" value="1"/>
</dbReference>
<comment type="caution">
    <text evidence="3">The sequence shown here is derived from an EMBL/GenBank/DDBJ whole genome shotgun (WGS) entry which is preliminary data.</text>
</comment>
<dbReference type="Pfam" id="PF01476">
    <property type="entry name" value="LysM"/>
    <property type="match status" value="1"/>
</dbReference>
<dbReference type="PROSITE" id="PS51910">
    <property type="entry name" value="GH18_2"/>
    <property type="match status" value="1"/>
</dbReference>
<accession>A0A841RLM7</accession>
<proteinExistence type="predicted"/>
<evidence type="ECO:0000259" key="1">
    <source>
        <dbReference type="PROSITE" id="PS51782"/>
    </source>
</evidence>
<dbReference type="PANTHER" id="PTHR46066:SF2">
    <property type="entry name" value="CHITINASE DOMAIN-CONTAINING PROTEIN 1"/>
    <property type="match status" value="1"/>
</dbReference>
<feature type="domain" description="LysM" evidence="1">
    <location>
        <begin position="193"/>
        <end position="236"/>
    </location>
</feature>
<sequence length="239" mass="26882">MMMTYDESYYGSDPGPVASLPWVERSIQYALNEGVEADKIVFGLAHYGRYWLEGQQVGGHGLSNTQVKEMLSKYEHTITFDEASQSARAVITIREGDPSTYVTGKPLKAGTYTVWFENEQSYQAKLSLVNEYGIRGVGHWSIGQEDSSIWNAYPTWYGTKDQALEVDGKNQPATEVNKNTEDNPIVDNEPEYNHYTVVSGDSLYRIAQRNNTTIDQIREANNITGDMIYVGQVLKIPTN</sequence>
<dbReference type="Gene3D" id="3.20.20.80">
    <property type="entry name" value="Glycosidases"/>
    <property type="match status" value="1"/>
</dbReference>
<keyword evidence="4" id="KW-1185">Reference proteome</keyword>
<dbReference type="InterPro" id="IPR001223">
    <property type="entry name" value="Glyco_hydro18_cat"/>
</dbReference>
<protein>
    <submittedName>
        <fullName evidence="3">Spore germination protein YaaH</fullName>
    </submittedName>
</protein>
<dbReference type="PROSITE" id="PS51782">
    <property type="entry name" value="LYSM"/>
    <property type="match status" value="1"/>
</dbReference>
<dbReference type="InterPro" id="IPR017853">
    <property type="entry name" value="GH"/>
</dbReference>
<organism evidence="3 4">
    <name type="scientific">Gracilibacillus halotolerans</name>
    <dbReference type="NCBI Taxonomy" id="74386"/>
    <lineage>
        <taxon>Bacteria</taxon>
        <taxon>Bacillati</taxon>
        <taxon>Bacillota</taxon>
        <taxon>Bacilli</taxon>
        <taxon>Bacillales</taxon>
        <taxon>Bacillaceae</taxon>
        <taxon>Gracilibacillus</taxon>
    </lineage>
</organism>
<reference evidence="3 4" key="1">
    <citation type="submission" date="2020-08" db="EMBL/GenBank/DDBJ databases">
        <title>Genomic Encyclopedia of Type Strains, Phase IV (KMG-IV): sequencing the most valuable type-strain genomes for metagenomic binning, comparative biology and taxonomic classification.</title>
        <authorList>
            <person name="Goeker M."/>
        </authorList>
    </citation>
    <scope>NUCLEOTIDE SEQUENCE [LARGE SCALE GENOMIC DNA]</scope>
    <source>
        <strain evidence="3 4">DSM 11805</strain>
    </source>
</reference>
<dbReference type="SMART" id="SM00257">
    <property type="entry name" value="LysM"/>
    <property type="match status" value="1"/>
</dbReference>
<evidence type="ECO:0000313" key="3">
    <source>
        <dbReference type="EMBL" id="MBB6512787.1"/>
    </source>
</evidence>
<dbReference type="CDD" id="cd00118">
    <property type="entry name" value="LysM"/>
    <property type="match status" value="1"/>
</dbReference>
<evidence type="ECO:0000313" key="4">
    <source>
        <dbReference type="Proteomes" id="UP000572212"/>
    </source>
</evidence>
<evidence type="ECO:0000259" key="2">
    <source>
        <dbReference type="PROSITE" id="PS51910"/>
    </source>
</evidence>
<dbReference type="Pfam" id="PF00704">
    <property type="entry name" value="Glyco_hydro_18"/>
    <property type="match status" value="1"/>
</dbReference>
<dbReference type="InterPro" id="IPR018392">
    <property type="entry name" value="LysM"/>
</dbReference>
<dbReference type="AlphaFoldDB" id="A0A841RLM7"/>
<dbReference type="Proteomes" id="UP000572212">
    <property type="component" value="Unassembled WGS sequence"/>
</dbReference>
<dbReference type="EMBL" id="JACHON010000005">
    <property type="protein sequence ID" value="MBB6512787.1"/>
    <property type="molecule type" value="Genomic_DNA"/>
</dbReference>
<feature type="domain" description="GH18" evidence="2">
    <location>
        <begin position="1"/>
        <end position="160"/>
    </location>
</feature>
<gene>
    <name evidence="3" type="ORF">GGQ92_001576</name>
</gene>